<dbReference type="EMBL" id="FSRU01000002">
    <property type="protein sequence ID" value="SIO58712.1"/>
    <property type="molecule type" value="Genomic_DNA"/>
</dbReference>
<name>A0A1N6KQ33_9BURK</name>
<keyword evidence="2" id="KW-0808">Transferase</keyword>
<dbReference type="InterPro" id="IPR036928">
    <property type="entry name" value="AS_sf"/>
</dbReference>
<organism evidence="2 3">
    <name type="scientific">Paraburkholderia phenazinium</name>
    <dbReference type="NCBI Taxonomy" id="60549"/>
    <lineage>
        <taxon>Bacteria</taxon>
        <taxon>Pseudomonadati</taxon>
        <taxon>Pseudomonadota</taxon>
        <taxon>Betaproteobacteria</taxon>
        <taxon>Burkholderiales</taxon>
        <taxon>Burkholderiaceae</taxon>
        <taxon>Paraburkholderia</taxon>
    </lineage>
</organism>
<proteinExistence type="predicted"/>
<accession>A0A1N6KQ33</accession>
<keyword evidence="3" id="KW-1185">Reference proteome</keyword>
<evidence type="ECO:0000313" key="3">
    <source>
        <dbReference type="Proteomes" id="UP000185151"/>
    </source>
</evidence>
<dbReference type="PANTHER" id="PTHR11895">
    <property type="entry name" value="TRANSAMIDASE"/>
    <property type="match status" value="1"/>
</dbReference>
<dbReference type="InterPro" id="IPR023631">
    <property type="entry name" value="Amidase_dom"/>
</dbReference>
<reference evidence="2 3" key="1">
    <citation type="submission" date="2016-11" db="EMBL/GenBank/DDBJ databases">
        <authorList>
            <person name="Jaros S."/>
            <person name="Januszkiewicz K."/>
            <person name="Wedrychowicz H."/>
        </authorList>
    </citation>
    <scope>NUCLEOTIDE SEQUENCE [LARGE SCALE GENOMIC DNA]</scope>
    <source>
        <strain evidence="2 3">GAS95</strain>
    </source>
</reference>
<dbReference type="PANTHER" id="PTHR11895:SF151">
    <property type="entry name" value="GLUTAMYL-TRNA(GLN) AMIDOTRANSFERASE SUBUNIT A"/>
    <property type="match status" value="1"/>
</dbReference>
<sequence>MSETTASLVADLIASRGDETICRARLEAAQTRAHDCEPWLKAFVYRPDTFETRDAVSRPLAGLPIGVKDLIATHDMPTTYGSPIYAGFRPAEDAWIVERIRHFGGVVFGKTVTTEFAWREPGPTVNPWNRLHTPGGSSSGSAAAVGAGILPLAVGTQTVGSVIRPAAFCGVVGYKPTHGRIPSAGVNPLAPSLDHVGFFARTVEGAALCHALFVDAKPEAIADLDAWGAYFPVRRPQKLGVVRTPFWDRVTGEQKTNFDATLMRLAAAGATLVELDPFDDMPSILDALQTILQVEAARAIGPVAAEHPDRISRHMSVLTAAGAALAPAKYDAALALQARLRGEFDGFIDGCDALVTVPAVGQAPEGLADTGDATFCAPWSFLGVPAVTVPSGQSQGGLPLGFQVVGRHDGDLLTLQTAAWIEAALR</sequence>
<dbReference type="AlphaFoldDB" id="A0A1N6KQ33"/>
<gene>
    <name evidence="2" type="ORF">SAMN05444165_4250</name>
</gene>
<protein>
    <submittedName>
        <fullName evidence="2">Asp-tRNAAsn/Glu-tRNAGln amidotransferase A subunit</fullName>
    </submittedName>
</protein>
<feature type="domain" description="Amidase" evidence="1">
    <location>
        <begin position="56"/>
        <end position="411"/>
    </location>
</feature>
<dbReference type="Proteomes" id="UP000185151">
    <property type="component" value="Unassembled WGS sequence"/>
</dbReference>
<dbReference type="OrthoDB" id="8641877at2"/>
<dbReference type="Gene3D" id="3.90.1300.10">
    <property type="entry name" value="Amidase signature (AS) domain"/>
    <property type="match status" value="1"/>
</dbReference>
<dbReference type="InterPro" id="IPR000120">
    <property type="entry name" value="Amidase"/>
</dbReference>
<dbReference type="RefSeq" id="WP_074298887.1">
    <property type="nucleotide sequence ID" value="NZ_FSRU01000002.1"/>
</dbReference>
<evidence type="ECO:0000313" key="2">
    <source>
        <dbReference type="EMBL" id="SIO58712.1"/>
    </source>
</evidence>
<dbReference type="Pfam" id="PF01425">
    <property type="entry name" value="Amidase"/>
    <property type="match status" value="1"/>
</dbReference>
<dbReference type="SUPFAM" id="SSF75304">
    <property type="entry name" value="Amidase signature (AS) enzymes"/>
    <property type="match status" value="1"/>
</dbReference>
<dbReference type="GO" id="GO:0016740">
    <property type="term" value="F:transferase activity"/>
    <property type="evidence" value="ECO:0007669"/>
    <property type="project" value="UniProtKB-KW"/>
</dbReference>
<evidence type="ECO:0000259" key="1">
    <source>
        <dbReference type="Pfam" id="PF01425"/>
    </source>
</evidence>